<dbReference type="AlphaFoldDB" id="A0A382Z2T7"/>
<sequence>MGVGGRPRDLHEPESFGELCEILAVLDDPFILGGGCNTIFPDG</sequence>
<evidence type="ECO:0008006" key="2">
    <source>
        <dbReference type="Google" id="ProtNLM"/>
    </source>
</evidence>
<gene>
    <name evidence="1" type="ORF">METZ01_LOCUS442617</name>
</gene>
<accession>A0A382Z2T7</accession>
<dbReference type="EMBL" id="UINC01180523">
    <property type="protein sequence ID" value="SVD89763.1"/>
    <property type="molecule type" value="Genomic_DNA"/>
</dbReference>
<feature type="non-terminal residue" evidence="1">
    <location>
        <position position="43"/>
    </location>
</feature>
<proteinExistence type="predicted"/>
<name>A0A382Z2T7_9ZZZZ</name>
<evidence type="ECO:0000313" key="1">
    <source>
        <dbReference type="EMBL" id="SVD89763.1"/>
    </source>
</evidence>
<protein>
    <recommendedName>
        <fullName evidence="2">FAD linked oxidase N-terminal domain-containing protein</fullName>
    </recommendedName>
</protein>
<organism evidence="1">
    <name type="scientific">marine metagenome</name>
    <dbReference type="NCBI Taxonomy" id="408172"/>
    <lineage>
        <taxon>unclassified sequences</taxon>
        <taxon>metagenomes</taxon>
        <taxon>ecological metagenomes</taxon>
    </lineage>
</organism>
<reference evidence="1" key="1">
    <citation type="submission" date="2018-05" db="EMBL/GenBank/DDBJ databases">
        <authorList>
            <person name="Lanie J.A."/>
            <person name="Ng W.-L."/>
            <person name="Kazmierczak K.M."/>
            <person name="Andrzejewski T.M."/>
            <person name="Davidsen T.M."/>
            <person name="Wayne K.J."/>
            <person name="Tettelin H."/>
            <person name="Glass J.I."/>
            <person name="Rusch D."/>
            <person name="Podicherti R."/>
            <person name="Tsui H.-C.T."/>
            <person name="Winkler M.E."/>
        </authorList>
    </citation>
    <scope>NUCLEOTIDE SEQUENCE</scope>
</reference>